<feature type="transmembrane region" description="Helical" evidence="6">
    <location>
        <begin position="497"/>
        <end position="514"/>
    </location>
</feature>
<feature type="transmembrane region" description="Helical" evidence="6">
    <location>
        <begin position="414"/>
        <end position="436"/>
    </location>
</feature>
<dbReference type="EMBL" id="JAPWTJ010003208">
    <property type="protein sequence ID" value="KAJ8960678.1"/>
    <property type="molecule type" value="Genomic_DNA"/>
</dbReference>
<sequence>MNNCESEEIVEAANIAISNLLPTKSRSLYDIAYNRFKKWCAEKNIGLILGIAGACRTDELVNLTVDDIEDVGSSLIIKIPNTKTMIPRIFVVTDVGNLLELFRKYLSLRPPHVKHKRLFLYYKAGKCSSQPVGKNTMGKIPSVVASYLKLPDVACYTGHCLRRSSATLLADADVDITTIKRHAGWKSTAVAEGYVENSIENKAKIANQVLKEQYTPFGLYTACPVGIADGAAYTYNPKSVMNNGHQETTPMQMERPVYQIEDLNRDTLYQKPYSSVASRCRKLCRSVRPVACLKQTVPLLEMVARLQLEEELCERRHQRIDRGDYAHTSSDRISGMAYGLLGNVPPVVGIYMAFFPVLIYFIFGTSRHVSMGTFAIVCLMTGKVVSQYTTIEILQNGTERVLPTEDQRSDHPTYIVQVATTVTFTVAIIQLAMYILRLGMVSQLLSETLVNGFTCASAFHVVSSQLKDLLGLSIQKRRGNFSFIYTLYDTALDLPHANTNVLAISCVACIILASNNELLKPRLAKITRIPFPIELVAVVTGTVVSYCLDLGPVYGVSVVGNIPKGLPEPALPAFELIPSIFLDSFVITMVSYTITMSMALIFARKLMYEVDSNQELLALGLSNTFGSFFSSMPITASLSRSMIQQAVGGVTQIASVVSCSILLVILLWVGPFFETLPRCVLASIIVVALKGMILQFTSIVRYWRLSKWDAVVWLVTFGTTLFVQIGYGLAAGVAVSLISIFIQGYKPYTCLLGVVPNTDLYLDIKRYKAAREIDGIKIFHYSGGLSFASATSFKQLLVRKTGFDAAAVLRRRVKMQEKGRQDDEEFLTKCLMLDFSGLTFVDPTGVEFLRNLQADYEKLGISMYVAGCSGPVFEVMVRCDKVEKKEQEIQNIPHRSRRSIIRSGEYPK</sequence>
<dbReference type="Gene3D" id="3.30.750.24">
    <property type="entry name" value="STAS domain"/>
    <property type="match status" value="1"/>
</dbReference>
<feature type="transmembrane region" description="Helical" evidence="6">
    <location>
        <begin position="646"/>
        <end position="669"/>
    </location>
</feature>
<evidence type="ECO:0000256" key="5">
    <source>
        <dbReference type="ARBA" id="ARBA00023172"/>
    </source>
</evidence>
<dbReference type="InterPro" id="IPR002104">
    <property type="entry name" value="Integrase_catalytic"/>
</dbReference>
<keyword evidence="4 6" id="KW-0472">Membrane</keyword>
<keyword evidence="5" id="KW-0233">DNA recombination</keyword>
<evidence type="ECO:0000259" key="8">
    <source>
        <dbReference type="PROSITE" id="PS51898"/>
    </source>
</evidence>
<evidence type="ECO:0000313" key="9">
    <source>
        <dbReference type="EMBL" id="KAJ8960678.1"/>
    </source>
</evidence>
<dbReference type="Gene3D" id="1.10.443.10">
    <property type="entry name" value="Intergrase catalytic core"/>
    <property type="match status" value="1"/>
</dbReference>
<dbReference type="CDD" id="cd07042">
    <property type="entry name" value="STAS_SulP_like_sulfate_transporter"/>
    <property type="match status" value="1"/>
</dbReference>
<dbReference type="Pfam" id="PF01740">
    <property type="entry name" value="STAS"/>
    <property type="match status" value="1"/>
</dbReference>
<feature type="transmembrane region" description="Helical" evidence="6">
    <location>
        <begin position="710"/>
        <end position="742"/>
    </location>
</feature>
<evidence type="ECO:0000256" key="3">
    <source>
        <dbReference type="ARBA" id="ARBA00022989"/>
    </source>
</evidence>
<feature type="transmembrane region" description="Helical" evidence="6">
    <location>
        <begin position="535"/>
        <end position="556"/>
    </location>
</feature>
<dbReference type="SUPFAM" id="SSF52091">
    <property type="entry name" value="SpoIIaa-like"/>
    <property type="match status" value="1"/>
</dbReference>
<gene>
    <name evidence="9" type="ORF">NQ317_012329</name>
</gene>
<dbReference type="InterPro" id="IPR011547">
    <property type="entry name" value="SLC26A/SulP_dom"/>
</dbReference>
<dbReference type="PROSITE" id="PS50801">
    <property type="entry name" value="STAS"/>
    <property type="match status" value="1"/>
</dbReference>
<feature type="transmembrane region" description="Helical" evidence="6">
    <location>
        <begin position="615"/>
        <end position="634"/>
    </location>
</feature>
<dbReference type="Pfam" id="PF00916">
    <property type="entry name" value="Sulfate_transp"/>
    <property type="match status" value="1"/>
</dbReference>
<dbReference type="InterPro" id="IPR001902">
    <property type="entry name" value="SLC26A/SulP_fam"/>
</dbReference>
<dbReference type="SUPFAM" id="SSF56349">
    <property type="entry name" value="DNA breaking-rejoining enzymes"/>
    <property type="match status" value="1"/>
</dbReference>
<evidence type="ECO:0008006" key="11">
    <source>
        <dbReference type="Google" id="ProtNLM"/>
    </source>
</evidence>
<comment type="caution">
    <text evidence="9">The sequence shown here is derived from an EMBL/GenBank/DDBJ whole genome shotgun (WGS) entry which is preliminary data.</text>
</comment>
<evidence type="ECO:0000256" key="1">
    <source>
        <dbReference type="ARBA" id="ARBA00004141"/>
    </source>
</evidence>
<proteinExistence type="predicted"/>
<dbReference type="InterPro" id="IPR036513">
    <property type="entry name" value="STAS_dom_sf"/>
</dbReference>
<dbReference type="Proteomes" id="UP001162164">
    <property type="component" value="Unassembled WGS sequence"/>
</dbReference>
<dbReference type="PROSITE" id="PS51898">
    <property type="entry name" value="TYR_RECOMBINASE"/>
    <property type="match status" value="1"/>
</dbReference>
<organism evidence="9 10">
    <name type="scientific">Molorchus minor</name>
    <dbReference type="NCBI Taxonomy" id="1323400"/>
    <lineage>
        <taxon>Eukaryota</taxon>
        <taxon>Metazoa</taxon>
        <taxon>Ecdysozoa</taxon>
        <taxon>Arthropoda</taxon>
        <taxon>Hexapoda</taxon>
        <taxon>Insecta</taxon>
        <taxon>Pterygota</taxon>
        <taxon>Neoptera</taxon>
        <taxon>Endopterygota</taxon>
        <taxon>Coleoptera</taxon>
        <taxon>Polyphaga</taxon>
        <taxon>Cucujiformia</taxon>
        <taxon>Chrysomeloidea</taxon>
        <taxon>Cerambycidae</taxon>
        <taxon>Lamiinae</taxon>
        <taxon>Monochamini</taxon>
        <taxon>Molorchus</taxon>
    </lineage>
</organism>
<protein>
    <recommendedName>
        <fullName evidence="11">Prestin</fullName>
    </recommendedName>
</protein>
<dbReference type="InterPro" id="IPR002645">
    <property type="entry name" value="STAS_dom"/>
</dbReference>
<evidence type="ECO:0000256" key="2">
    <source>
        <dbReference type="ARBA" id="ARBA00022692"/>
    </source>
</evidence>
<reference evidence="9" key="1">
    <citation type="journal article" date="2023" name="Insect Mol. Biol.">
        <title>Genome sequencing provides insights into the evolution of gene families encoding plant cell wall-degrading enzymes in longhorned beetles.</title>
        <authorList>
            <person name="Shin N.R."/>
            <person name="Okamura Y."/>
            <person name="Kirsch R."/>
            <person name="Pauchet Y."/>
        </authorList>
    </citation>
    <scope>NUCLEOTIDE SEQUENCE</scope>
    <source>
        <strain evidence="9">MMC_N1</strain>
    </source>
</reference>
<dbReference type="InterPro" id="IPR013762">
    <property type="entry name" value="Integrase-like_cat_sf"/>
</dbReference>
<keyword evidence="3 6" id="KW-1133">Transmembrane helix</keyword>
<comment type="subcellular location">
    <subcellularLocation>
        <location evidence="1">Membrane</location>
        <topology evidence="1">Multi-pass membrane protein</topology>
    </subcellularLocation>
</comment>
<evidence type="ECO:0000313" key="10">
    <source>
        <dbReference type="Proteomes" id="UP001162164"/>
    </source>
</evidence>
<feature type="transmembrane region" description="Helical" evidence="6">
    <location>
        <begin position="336"/>
        <end position="362"/>
    </location>
</feature>
<feature type="transmembrane region" description="Helical" evidence="6">
    <location>
        <begin position="576"/>
        <end position="603"/>
    </location>
</feature>
<name>A0ABQ9IRL6_9CUCU</name>
<dbReference type="PANTHER" id="PTHR11814">
    <property type="entry name" value="SULFATE TRANSPORTER"/>
    <property type="match status" value="1"/>
</dbReference>
<feature type="domain" description="Tyr recombinase" evidence="8">
    <location>
        <begin position="23"/>
        <end position="207"/>
    </location>
</feature>
<dbReference type="NCBIfam" id="TIGR00815">
    <property type="entry name" value="sulP"/>
    <property type="match status" value="1"/>
</dbReference>
<dbReference type="CDD" id="cd00397">
    <property type="entry name" value="DNA_BRE_C"/>
    <property type="match status" value="1"/>
</dbReference>
<dbReference type="InterPro" id="IPR011010">
    <property type="entry name" value="DNA_brk_join_enz"/>
</dbReference>
<accession>A0ABQ9IRL6</accession>
<evidence type="ECO:0000256" key="6">
    <source>
        <dbReference type="SAM" id="Phobius"/>
    </source>
</evidence>
<keyword evidence="2 6" id="KW-0812">Transmembrane</keyword>
<feature type="domain" description="STAS" evidence="7">
    <location>
        <begin position="766"/>
        <end position="876"/>
    </location>
</feature>
<keyword evidence="10" id="KW-1185">Reference proteome</keyword>
<feature type="transmembrane region" description="Helical" evidence="6">
    <location>
        <begin position="681"/>
        <end position="704"/>
    </location>
</feature>
<dbReference type="Pfam" id="PF00589">
    <property type="entry name" value="Phage_integrase"/>
    <property type="match status" value="1"/>
</dbReference>
<evidence type="ECO:0000256" key="4">
    <source>
        <dbReference type="ARBA" id="ARBA00023136"/>
    </source>
</evidence>
<evidence type="ECO:0000259" key="7">
    <source>
        <dbReference type="PROSITE" id="PS50801"/>
    </source>
</evidence>